<comment type="caution">
    <text evidence="1">The sequence shown here is derived from an EMBL/GenBank/DDBJ whole genome shotgun (WGS) entry which is preliminary data.</text>
</comment>
<dbReference type="Proteomes" id="UP000815325">
    <property type="component" value="Unassembled WGS sequence"/>
</dbReference>
<gene>
    <name evidence="1" type="ORF">DUNSADRAFT_2338</name>
</gene>
<name>A0ABQ7GVS3_DUNSA</name>
<evidence type="ECO:0000313" key="1">
    <source>
        <dbReference type="EMBL" id="KAF5838713.1"/>
    </source>
</evidence>
<reference evidence="1" key="1">
    <citation type="submission" date="2017-08" db="EMBL/GenBank/DDBJ databases">
        <authorList>
            <person name="Polle J.E."/>
            <person name="Barry K."/>
            <person name="Cushman J."/>
            <person name="Schmutz J."/>
            <person name="Tran D."/>
            <person name="Hathwaick L.T."/>
            <person name="Yim W.C."/>
            <person name="Jenkins J."/>
            <person name="Mckie-Krisberg Z.M."/>
            <person name="Prochnik S."/>
            <person name="Lindquist E."/>
            <person name="Dockter R.B."/>
            <person name="Adam C."/>
            <person name="Molina H."/>
            <person name="Bunkerborg J."/>
            <person name="Jin E."/>
            <person name="Buchheim M."/>
            <person name="Magnuson J."/>
        </authorList>
    </citation>
    <scope>NUCLEOTIDE SEQUENCE</scope>
    <source>
        <strain evidence="1">CCAP 19/18</strain>
    </source>
</reference>
<accession>A0ABQ7GVS3</accession>
<evidence type="ECO:0000313" key="2">
    <source>
        <dbReference type="Proteomes" id="UP000815325"/>
    </source>
</evidence>
<dbReference type="EMBL" id="MU069568">
    <property type="protein sequence ID" value="KAF5838713.1"/>
    <property type="molecule type" value="Genomic_DNA"/>
</dbReference>
<feature type="non-terminal residue" evidence="1">
    <location>
        <position position="1"/>
    </location>
</feature>
<proteinExistence type="predicted"/>
<keyword evidence="2" id="KW-1185">Reference proteome</keyword>
<protein>
    <submittedName>
        <fullName evidence="1">Uncharacterized protein</fullName>
    </submittedName>
</protein>
<sequence>RELNIDLFRDLWQALTSEISDALLKEGSVTGNLAATMAANARLSPITANVVDYFMAVLVRQQTVVQQAIGTNMFTGQAVSVEAPFWMSIAKQLDISPEQMKDFVALQGICGACHHKNLIEREILKERLERAMIGNQSQANKLMQDRKYVDTFQTTACLARNLRQLNTMQVLASFMTLKLLTPLQICKLTVLSMPVFPNLKALLMVIGSQCPAEAAEQAECPLKSDPLPLEEAVDKWGLGF</sequence>
<organism evidence="1 2">
    <name type="scientific">Dunaliella salina</name>
    <name type="common">Green alga</name>
    <name type="synonym">Protococcus salinus</name>
    <dbReference type="NCBI Taxonomy" id="3046"/>
    <lineage>
        <taxon>Eukaryota</taxon>
        <taxon>Viridiplantae</taxon>
        <taxon>Chlorophyta</taxon>
        <taxon>core chlorophytes</taxon>
        <taxon>Chlorophyceae</taxon>
        <taxon>CS clade</taxon>
        <taxon>Chlamydomonadales</taxon>
        <taxon>Dunaliellaceae</taxon>
        <taxon>Dunaliella</taxon>
    </lineage>
</organism>